<accession>A0A1F8EC34</accession>
<proteinExistence type="predicted"/>
<reference evidence="2 3" key="1">
    <citation type="journal article" date="2016" name="Nat. Commun.">
        <title>Thousands of microbial genomes shed light on interconnected biogeochemical processes in an aquifer system.</title>
        <authorList>
            <person name="Anantharaman K."/>
            <person name="Brown C.T."/>
            <person name="Hug L.A."/>
            <person name="Sharon I."/>
            <person name="Castelle C.J."/>
            <person name="Probst A.J."/>
            <person name="Thomas B.C."/>
            <person name="Singh A."/>
            <person name="Wilkins M.J."/>
            <person name="Karaoz U."/>
            <person name="Brodie E.L."/>
            <person name="Williams K.H."/>
            <person name="Hubbard S.S."/>
            <person name="Banfield J.F."/>
        </authorList>
    </citation>
    <scope>NUCLEOTIDE SEQUENCE [LARGE SCALE GENOMIC DNA]</scope>
</reference>
<name>A0A1F8EC34_9BACT</name>
<feature type="transmembrane region" description="Helical" evidence="1">
    <location>
        <begin position="20"/>
        <end position="50"/>
    </location>
</feature>
<dbReference type="Proteomes" id="UP000176893">
    <property type="component" value="Unassembled WGS sequence"/>
</dbReference>
<keyword evidence="1" id="KW-1133">Transmembrane helix</keyword>
<sequence length="87" mass="10215">MKYKNFYKKLVEYSRDVLAGILILWGIISLLTPFTPGSWLFFVGLFIIFGRKRTQNKLARIIGKKWFNKLKIKKILGKIPTKIDNKP</sequence>
<evidence type="ECO:0000256" key="1">
    <source>
        <dbReference type="SAM" id="Phobius"/>
    </source>
</evidence>
<dbReference type="AlphaFoldDB" id="A0A1F8EC34"/>
<evidence type="ECO:0000313" key="2">
    <source>
        <dbReference type="EMBL" id="OGM98464.1"/>
    </source>
</evidence>
<protein>
    <submittedName>
        <fullName evidence="2">Uncharacterized protein</fullName>
    </submittedName>
</protein>
<evidence type="ECO:0000313" key="3">
    <source>
        <dbReference type="Proteomes" id="UP000176893"/>
    </source>
</evidence>
<gene>
    <name evidence="2" type="ORF">A2649_02710</name>
</gene>
<dbReference type="EMBL" id="MGJB01000015">
    <property type="protein sequence ID" value="OGM98464.1"/>
    <property type="molecule type" value="Genomic_DNA"/>
</dbReference>
<comment type="caution">
    <text evidence="2">The sequence shown here is derived from an EMBL/GenBank/DDBJ whole genome shotgun (WGS) entry which is preliminary data.</text>
</comment>
<dbReference type="STRING" id="1802661.A2649_02710"/>
<organism evidence="2 3">
    <name type="scientific">Candidatus Yanofskybacteria bacterium RIFCSPHIGHO2_01_FULL_41_26</name>
    <dbReference type="NCBI Taxonomy" id="1802661"/>
    <lineage>
        <taxon>Bacteria</taxon>
        <taxon>Candidatus Yanofskyibacteriota</taxon>
    </lineage>
</organism>
<keyword evidence="1" id="KW-0472">Membrane</keyword>
<keyword evidence="1" id="KW-0812">Transmembrane</keyword>